<feature type="compositionally biased region" description="Polar residues" evidence="1">
    <location>
        <begin position="41"/>
        <end position="59"/>
    </location>
</feature>
<dbReference type="Proteomes" id="UP000053105">
    <property type="component" value="Unassembled WGS sequence"/>
</dbReference>
<feature type="region of interest" description="Disordered" evidence="1">
    <location>
        <begin position="41"/>
        <end position="65"/>
    </location>
</feature>
<name>A0A0M8ZWZ9_9HYME</name>
<evidence type="ECO:0000313" key="3">
    <source>
        <dbReference type="Proteomes" id="UP000053105"/>
    </source>
</evidence>
<sequence length="429" mass="49620">MVYYQQGYPIKLNQLYAVMTGDDSMSDDVFEVEDDACTVASSGLTPRSTGQPLTTTPSPTGYRDYKPPAEVLDDNYGYSSRGYDSVKSSFKKTKEEDTAFAHKNFNLTIILELESWNLQFWCIPLIYGKYTIYKVQLSAESEAQWADVQRAKYKYGQIYFPSTIVNSSPLVKKFLSNRNGTYLLPRKPYVTHTILLGDSGVGKTSLLVQFDTGRFQPGNFAATVGIGFTLRGMGAEDDMIWNLMLNEINKIGTCSFVFENLYLKHKDSYSSYYFHYTNIACTCPKIKRKCRRNKVEISILVLLFARNPHCTLFQQAIDPPIYQRHWKLEVSIEIIKIRVYKITIKIPPTEGEVPCQSQFRRALYQERFHRGKAIDPNTKSLWNAPRREKERRRNFEMKDKYFICIKKEKEDFETGLTELKFAFSSKSRP</sequence>
<proteinExistence type="predicted"/>
<gene>
    <name evidence="2" type="ORF">WN51_01586</name>
</gene>
<accession>A0A0M8ZWZ9</accession>
<evidence type="ECO:0000256" key="1">
    <source>
        <dbReference type="SAM" id="MobiDB-lite"/>
    </source>
</evidence>
<dbReference type="SUPFAM" id="SSF52540">
    <property type="entry name" value="P-loop containing nucleoside triphosphate hydrolases"/>
    <property type="match status" value="1"/>
</dbReference>
<dbReference type="Gene3D" id="3.40.50.300">
    <property type="entry name" value="P-loop containing nucleotide triphosphate hydrolases"/>
    <property type="match status" value="1"/>
</dbReference>
<dbReference type="GO" id="GO:0005525">
    <property type="term" value="F:GTP binding"/>
    <property type="evidence" value="ECO:0007669"/>
    <property type="project" value="InterPro"/>
</dbReference>
<keyword evidence="3" id="KW-1185">Reference proteome</keyword>
<reference evidence="2 3" key="1">
    <citation type="submission" date="2015-07" db="EMBL/GenBank/DDBJ databases">
        <title>The genome of Melipona quadrifasciata.</title>
        <authorList>
            <person name="Pan H."/>
            <person name="Kapheim K."/>
        </authorList>
    </citation>
    <scope>NUCLEOTIDE SEQUENCE [LARGE SCALE GENOMIC DNA]</scope>
    <source>
        <strain evidence="2">0111107301</strain>
        <tissue evidence="2">Whole body</tissue>
    </source>
</reference>
<dbReference type="GO" id="GO:0003924">
    <property type="term" value="F:GTPase activity"/>
    <property type="evidence" value="ECO:0007669"/>
    <property type="project" value="InterPro"/>
</dbReference>
<dbReference type="InterPro" id="IPR027417">
    <property type="entry name" value="P-loop_NTPase"/>
</dbReference>
<dbReference type="STRING" id="166423.A0A0M8ZWZ9"/>
<dbReference type="OrthoDB" id="9989112at2759"/>
<protein>
    <submittedName>
        <fullName evidence="2">Ras-related protein Rab-26</fullName>
    </submittedName>
</protein>
<organism evidence="2 3">
    <name type="scientific">Melipona quadrifasciata</name>
    <dbReference type="NCBI Taxonomy" id="166423"/>
    <lineage>
        <taxon>Eukaryota</taxon>
        <taxon>Metazoa</taxon>
        <taxon>Ecdysozoa</taxon>
        <taxon>Arthropoda</taxon>
        <taxon>Hexapoda</taxon>
        <taxon>Insecta</taxon>
        <taxon>Pterygota</taxon>
        <taxon>Neoptera</taxon>
        <taxon>Endopterygota</taxon>
        <taxon>Hymenoptera</taxon>
        <taxon>Apocrita</taxon>
        <taxon>Aculeata</taxon>
        <taxon>Apoidea</taxon>
        <taxon>Anthophila</taxon>
        <taxon>Apidae</taxon>
        <taxon>Melipona</taxon>
    </lineage>
</organism>
<dbReference type="EMBL" id="KQ435840">
    <property type="protein sequence ID" value="KOX71313.1"/>
    <property type="molecule type" value="Genomic_DNA"/>
</dbReference>
<dbReference type="Pfam" id="PF00071">
    <property type="entry name" value="Ras"/>
    <property type="match status" value="1"/>
</dbReference>
<dbReference type="AlphaFoldDB" id="A0A0M8ZWZ9"/>
<evidence type="ECO:0000313" key="2">
    <source>
        <dbReference type="EMBL" id="KOX71313.1"/>
    </source>
</evidence>
<dbReference type="InterPro" id="IPR001806">
    <property type="entry name" value="Small_GTPase"/>
</dbReference>